<dbReference type="Pfam" id="PF05232">
    <property type="entry name" value="BTP"/>
    <property type="match status" value="2"/>
</dbReference>
<evidence type="ECO:0000313" key="4">
    <source>
        <dbReference type="Proteomes" id="UP000271705"/>
    </source>
</evidence>
<reference evidence="3 4" key="1">
    <citation type="submission" date="2018-12" db="EMBL/GenBank/DDBJ databases">
        <authorList>
            <person name="Kartti S."/>
            <person name="Manni A."/>
            <person name="Chemao El Fihri M.W."/>
            <person name="Laamarti M."/>
            <person name="Temsamani L."/>
            <person name="El Jamali J.E."/>
            <person name="Ouadghiri M."/>
            <person name="Ibrahimi A."/>
            <person name="Filati-Maltouf A."/>
        </authorList>
    </citation>
    <scope>NUCLEOTIDE SEQUENCE [LARGE SCALE GENOMIC DNA]</scope>
    <source>
        <strain evidence="3 4">MDMC339</strain>
    </source>
</reference>
<proteinExistence type="predicted"/>
<gene>
    <name evidence="3" type="ORF">EKL94_12420</name>
</gene>
<accession>A0A431UGP1</accession>
<keyword evidence="1" id="KW-0812">Transmembrane</keyword>
<evidence type="ECO:0000313" key="3">
    <source>
        <dbReference type="EMBL" id="RTQ88659.1"/>
    </source>
</evidence>
<dbReference type="InterPro" id="IPR007896">
    <property type="entry name" value="BTP_bacteria"/>
</dbReference>
<dbReference type="EMBL" id="RXLZ01000033">
    <property type="protein sequence ID" value="RTQ88659.1"/>
    <property type="molecule type" value="Genomic_DNA"/>
</dbReference>
<keyword evidence="1" id="KW-1133">Transmembrane helix</keyword>
<dbReference type="AlphaFoldDB" id="A0A431UGP1"/>
<organism evidence="3 4">
    <name type="scientific">Stenotrophomonas maltophilia</name>
    <name type="common">Pseudomonas maltophilia</name>
    <name type="synonym">Xanthomonas maltophilia</name>
    <dbReference type="NCBI Taxonomy" id="40324"/>
    <lineage>
        <taxon>Bacteria</taxon>
        <taxon>Pseudomonadati</taxon>
        <taxon>Pseudomonadota</taxon>
        <taxon>Gammaproteobacteria</taxon>
        <taxon>Lysobacterales</taxon>
        <taxon>Lysobacteraceae</taxon>
        <taxon>Stenotrophomonas</taxon>
        <taxon>Stenotrophomonas maltophilia group</taxon>
    </lineage>
</organism>
<evidence type="ECO:0000259" key="2">
    <source>
        <dbReference type="Pfam" id="PF05232"/>
    </source>
</evidence>
<feature type="transmembrane region" description="Helical" evidence="1">
    <location>
        <begin position="106"/>
        <end position="127"/>
    </location>
</feature>
<protein>
    <submittedName>
        <fullName evidence="3">PACE efflux transporter</fullName>
    </submittedName>
</protein>
<feature type="domain" description="Chlorhexidine efflux transporter" evidence="2">
    <location>
        <begin position="3"/>
        <end position="64"/>
    </location>
</feature>
<feature type="transmembrane region" description="Helical" evidence="1">
    <location>
        <begin position="80"/>
        <end position="100"/>
    </location>
</feature>
<dbReference type="RefSeq" id="WP_126929342.1">
    <property type="nucleotide sequence ID" value="NZ_RXLZ01000033.1"/>
</dbReference>
<dbReference type="InterPro" id="IPR058208">
    <property type="entry name" value="PACE"/>
</dbReference>
<feature type="transmembrane region" description="Helical" evidence="1">
    <location>
        <begin position="12"/>
        <end position="30"/>
    </location>
</feature>
<sequence length="139" mass="16216">MQGIKRRITYVFFYELITLTIISTAFFFFSDSDATHAASLGVITVVLAIVWNFIFNWIFEQWESTLKTRGRNLGRRILHALGFEIGFIAITLPLFAWWLGITMIEAFWLDVGLTLFFMFFTFVYAWAFDRIFGLPLSAQ</sequence>
<feature type="transmembrane region" description="Helical" evidence="1">
    <location>
        <begin position="36"/>
        <end position="59"/>
    </location>
</feature>
<dbReference type="NCBIfam" id="NF033664">
    <property type="entry name" value="PACE_transport"/>
    <property type="match status" value="1"/>
</dbReference>
<dbReference type="Proteomes" id="UP000271705">
    <property type="component" value="Unassembled WGS sequence"/>
</dbReference>
<evidence type="ECO:0000256" key="1">
    <source>
        <dbReference type="SAM" id="Phobius"/>
    </source>
</evidence>
<comment type="caution">
    <text evidence="3">The sequence shown here is derived from an EMBL/GenBank/DDBJ whole genome shotgun (WGS) entry which is preliminary data.</text>
</comment>
<keyword evidence="1" id="KW-0472">Membrane</keyword>
<feature type="domain" description="Chlorhexidine efflux transporter" evidence="2">
    <location>
        <begin position="71"/>
        <end position="133"/>
    </location>
</feature>
<name>A0A431UGP1_STEMA</name>